<name>A0A5N6SRK9_ASPPS</name>
<dbReference type="SUPFAM" id="SSF51197">
    <property type="entry name" value="Clavaminate synthase-like"/>
    <property type="match status" value="1"/>
</dbReference>
<dbReference type="PANTHER" id="PTHR40128">
    <property type="entry name" value="EXPRESSED PROTEIN"/>
    <property type="match status" value="1"/>
</dbReference>
<evidence type="ECO:0008006" key="3">
    <source>
        <dbReference type="Google" id="ProtNLM"/>
    </source>
</evidence>
<dbReference type="Gene3D" id="2.60.120.620">
    <property type="entry name" value="q2cbj1_9rhob like domain"/>
    <property type="match status" value="1"/>
</dbReference>
<evidence type="ECO:0000313" key="1">
    <source>
        <dbReference type="EMBL" id="KAE8136459.1"/>
    </source>
</evidence>
<dbReference type="AlphaFoldDB" id="A0A5N6SRK9"/>
<dbReference type="PANTHER" id="PTHR40128:SF1">
    <property type="entry name" value="PHYTANOYL-COA HYDROXYLASE"/>
    <property type="match status" value="1"/>
</dbReference>
<dbReference type="InterPro" id="IPR008775">
    <property type="entry name" value="Phytyl_CoA_dOase-like"/>
</dbReference>
<dbReference type="GeneID" id="43641630"/>
<dbReference type="EMBL" id="ML743584">
    <property type="protein sequence ID" value="KAE8136459.1"/>
    <property type="molecule type" value="Genomic_DNA"/>
</dbReference>
<protein>
    <recommendedName>
        <fullName evidence="3">Phytanoyl-CoA dioxygenase</fullName>
    </recommendedName>
</protein>
<proteinExistence type="predicted"/>
<evidence type="ECO:0000313" key="2">
    <source>
        <dbReference type="Proteomes" id="UP000325672"/>
    </source>
</evidence>
<keyword evidence="2" id="KW-1185">Reference proteome</keyword>
<reference evidence="1 2" key="1">
    <citation type="submission" date="2019-04" db="EMBL/GenBank/DDBJ databases">
        <title>Friends and foes A comparative genomics study of 23 Aspergillus species from section Flavi.</title>
        <authorList>
            <consortium name="DOE Joint Genome Institute"/>
            <person name="Kjaerbolling I."/>
            <person name="Vesth T."/>
            <person name="Frisvad J.C."/>
            <person name="Nybo J.L."/>
            <person name="Theobald S."/>
            <person name="Kildgaard S."/>
            <person name="Isbrandt T."/>
            <person name="Kuo A."/>
            <person name="Sato A."/>
            <person name="Lyhne E.K."/>
            <person name="Kogle M.E."/>
            <person name="Wiebenga A."/>
            <person name="Kun R.S."/>
            <person name="Lubbers R.J."/>
            <person name="Makela M.R."/>
            <person name="Barry K."/>
            <person name="Chovatia M."/>
            <person name="Clum A."/>
            <person name="Daum C."/>
            <person name="Haridas S."/>
            <person name="He G."/>
            <person name="LaButti K."/>
            <person name="Lipzen A."/>
            <person name="Mondo S."/>
            <person name="Riley R."/>
            <person name="Salamov A."/>
            <person name="Simmons B.A."/>
            <person name="Magnuson J.K."/>
            <person name="Henrissat B."/>
            <person name="Mortensen U.H."/>
            <person name="Larsen T.O."/>
            <person name="Devries R.P."/>
            <person name="Grigoriev I.V."/>
            <person name="Machida M."/>
            <person name="Baker S.E."/>
            <person name="Andersen M.R."/>
        </authorList>
    </citation>
    <scope>NUCLEOTIDE SEQUENCE [LARGE SCALE GENOMIC DNA]</scope>
    <source>
        <strain evidence="1 2">CBS 117625</strain>
    </source>
</reference>
<dbReference type="Pfam" id="PF05721">
    <property type="entry name" value="PhyH"/>
    <property type="match status" value="1"/>
</dbReference>
<organism evidence="1 2">
    <name type="scientific">Aspergillus pseudotamarii</name>
    <dbReference type="NCBI Taxonomy" id="132259"/>
    <lineage>
        <taxon>Eukaryota</taxon>
        <taxon>Fungi</taxon>
        <taxon>Dikarya</taxon>
        <taxon>Ascomycota</taxon>
        <taxon>Pezizomycotina</taxon>
        <taxon>Eurotiomycetes</taxon>
        <taxon>Eurotiomycetidae</taxon>
        <taxon>Eurotiales</taxon>
        <taxon>Aspergillaceae</taxon>
        <taxon>Aspergillus</taxon>
        <taxon>Aspergillus subgen. Circumdati</taxon>
    </lineage>
</organism>
<gene>
    <name evidence="1" type="ORF">BDV38DRAFT_272052</name>
</gene>
<dbReference type="Proteomes" id="UP000325672">
    <property type="component" value="Unassembled WGS sequence"/>
</dbReference>
<dbReference type="RefSeq" id="XP_031912522.1">
    <property type="nucleotide sequence ID" value="XM_032057420.1"/>
</dbReference>
<accession>A0A5N6SRK9</accession>
<dbReference type="OrthoDB" id="2328924at2759"/>
<sequence length="279" mass="31599">MIYGNNGELQDVRRLTPYSAEATIEEMQRKYREDGVLWVKNLLDPNMINKFRGEYLAMINEGSGMLKDGTDSRDGIFNPDADWRQFLLGGVRVAAGIPNDGPFVEKANHAHQWKPYVDFKRNISRQLEPFIFLRAGPPTSVTAWVPLGDVELEGGGLIYLDRSHDIGVQYEEAFSEKNSGLSDMEKVSALNQNMMRGGWLNRDAARFGEGHKRAWLVGNYEAGNVIFHTPYTVHAGAQNRSPTGRIRASTDLRFVDKTKPYDKRWEVVAFSENDENVAR</sequence>